<feature type="domain" description="DUF6596" evidence="2">
    <location>
        <begin position="189"/>
        <end position="290"/>
    </location>
</feature>
<reference evidence="3 4" key="1">
    <citation type="journal article" date="2019" name="Int. J. Syst. Evol. Microbiol.">
        <title>Capsulimonas corticalis gen. nov., sp. nov., an aerobic capsulated bacterium, of a novel bacterial order, Capsulimonadales ord. nov., of the class Armatimonadia of the phylum Armatimonadetes.</title>
        <authorList>
            <person name="Li J."/>
            <person name="Kudo C."/>
            <person name="Tonouchi A."/>
        </authorList>
    </citation>
    <scope>NUCLEOTIDE SEQUENCE [LARGE SCALE GENOMIC DNA]</scope>
    <source>
        <strain evidence="3 4">AX-7</strain>
    </source>
</reference>
<organism evidence="3 4">
    <name type="scientific">Capsulimonas corticalis</name>
    <dbReference type="NCBI Taxonomy" id="2219043"/>
    <lineage>
        <taxon>Bacteria</taxon>
        <taxon>Bacillati</taxon>
        <taxon>Armatimonadota</taxon>
        <taxon>Armatimonadia</taxon>
        <taxon>Capsulimonadales</taxon>
        <taxon>Capsulimonadaceae</taxon>
        <taxon>Capsulimonas</taxon>
    </lineage>
</organism>
<dbReference type="Gene3D" id="1.10.1740.10">
    <property type="match status" value="1"/>
</dbReference>
<keyword evidence="3" id="KW-0240">DNA-directed RNA polymerase</keyword>
<dbReference type="GO" id="GO:0000428">
    <property type="term" value="C:DNA-directed RNA polymerase complex"/>
    <property type="evidence" value="ECO:0007669"/>
    <property type="project" value="UniProtKB-KW"/>
</dbReference>
<dbReference type="GO" id="GO:0003700">
    <property type="term" value="F:DNA-binding transcription factor activity"/>
    <property type="evidence" value="ECO:0007669"/>
    <property type="project" value="InterPro"/>
</dbReference>
<dbReference type="InterPro" id="IPR011990">
    <property type="entry name" value="TPR-like_helical_dom_sf"/>
</dbReference>
<dbReference type="InterPro" id="IPR007627">
    <property type="entry name" value="RNA_pol_sigma70_r2"/>
</dbReference>
<evidence type="ECO:0000259" key="1">
    <source>
        <dbReference type="Pfam" id="PF04542"/>
    </source>
</evidence>
<dbReference type="Pfam" id="PF04542">
    <property type="entry name" value="Sigma70_r2"/>
    <property type="match status" value="1"/>
</dbReference>
<dbReference type="PANTHER" id="PTHR47756:SF2">
    <property type="entry name" value="BLL6612 PROTEIN"/>
    <property type="match status" value="1"/>
</dbReference>
<dbReference type="Proteomes" id="UP000287394">
    <property type="component" value="Chromosome"/>
</dbReference>
<evidence type="ECO:0000313" key="3">
    <source>
        <dbReference type="EMBL" id="BDI28942.1"/>
    </source>
</evidence>
<dbReference type="SUPFAM" id="SSF88946">
    <property type="entry name" value="Sigma2 domain of RNA polymerase sigma factors"/>
    <property type="match status" value="1"/>
</dbReference>
<dbReference type="EMBL" id="AP025739">
    <property type="protein sequence ID" value="BDI28942.1"/>
    <property type="molecule type" value="Genomic_DNA"/>
</dbReference>
<evidence type="ECO:0000313" key="4">
    <source>
        <dbReference type="Proteomes" id="UP000287394"/>
    </source>
</evidence>
<keyword evidence="4" id="KW-1185">Reference proteome</keyword>
<name>A0A402CUE3_9BACT</name>
<dbReference type="Pfam" id="PF20239">
    <property type="entry name" value="DUF6596"/>
    <property type="match status" value="1"/>
</dbReference>
<accession>A0A402CUE3</accession>
<evidence type="ECO:0000259" key="2">
    <source>
        <dbReference type="Pfam" id="PF20239"/>
    </source>
</evidence>
<dbReference type="InterPro" id="IPR013325">
    <property type="entry name" value="RNA_pol_sigma_r2"/>
</dbReference>
<gene>
    <name evidence="3" type="ORF">CCAX7_009930</name>
</gene>
<dbReference type="SUPFAM" id="SSF48452">
    <property type="entry name" value="TPR-like"/>
    <property type="match status" value="1"/>
</dbReference>
<proteinExistence type="predicted"/>
<dbReference type="AlphaFoldDB" id="A0A402CUE3"/>
<dbReference type="PANTHER" id="PTHR47756">
    <property type="entry name" value="BLL6612 PROTEIN-RELATED"/>
    <property type="match status" value="1"/>
</dbReference>
<dbReference type="RefSeq" id="WP_218025562.1">
    <property type="nucleotide sequence ID" value="NZ_AP025739.1"/>
</dbReference>
<feature type="domain" description="RNA polymerase sigma-70 region 2" evidence="1">
    <location>
        <begin position="20"/>
        <end position="82"/>
    </location>
</feature>
<keyword evidence="3" id="KW-0804">Transcription</keyword>
<dbReference type="KEGG" id="ccot:CCAX7_009930"/>
<sequence>MPSSFDSHTERAVEMAARESYGRLLAYIVARTGDVASAEDALGDAFLRALETWPKNGVPARPDAWLLTAAKRRHIDGYRQAKSAAQVIESLTIAAERDALEPQDQFPMDMEYPDERLKLLFLCTHPAIDPAARTPLMLQTALGIDAARIASAFLTSPAAMGQRLTRAKTKIRQAVLRIDAPDESELPQRVGAVLEAIYAAYGLGWDRSVYGSDRRWRGLSDEAIWLARLTVSLLPSEPEAKGLLALMLYCESRTTTRRSGDGAYVPLSEQNAALWSKSLIDEAETLLTAASCARRLGRCQLEAAIQSAHSRRAYGQPIDWRSIAQLYDGLVTFAPTAGALIGRAAAVAEAISPAEGLRLLEELDAAAMTTYQPYWALKAHLLLQLGKHPEAAHAYQQAIGLSEDPAVKAFLMGRAKE</sequence>
<dbReference type="InterPro" id="IPR046531">
    <property type="entry name" value="DUF6596"/>
</dbReference>
<protein>
    <submittedName>
        <fullName evidence="3">DNA-directed RNA polymerase sigma-70 factor</fullName>
    </submittedName>
</protein>
<dbReference type="GO" id="GO:0006352">
    <property type="term" value="P:DNA-templated transcription initiation"/>
    <property type="evidence" value="ECO:0007669"/>
    <property type="project" value="InterPro"/>
</dbReference>